<dbReference type="EMBL" id="BARS01003788">
    <property type="protein sequence ID" value="GAF68468.1"/>
    <property type="molecule type" value="Genomic_DNA"/>
</dbReference>
<dbReference type="AlphaFoldDB" id="X0RI97"/>
<evidence type="ECO:0000313" key="1">
    <source>
        <dbReference type="EMBL" id="GAF68468.1"/>
    </source>
</evidence>
<proteinExistence type="predicted"/>
<sequence>MLSKAKTDPKARASLIVACRSDPKFFFNHFLFTVKNKTLFSGDLPNDIPFLLFEYQE</sequence>
<name>X0RI97_9ZZZZ</name>
<gene>
    <name evidence="1" type="ORF">S01H1_07343</name>
</gene>
<accession>X0RI97</accession>
<organism evidence="1">
    <name type="scientific">marine sediment metagenome</name>
    <dbReference type="NCBI Taxonomy" id="412755"/>
    <lineage>
        <taxon>unclassified sequences</taxon>
        <taxon>metagenomes</taxon>
        <taxon>ecological metagenomes</taxon>
    </lineage>
</organism>
<comment type="caution">
    <text evidence="1">The sequence shown here is derived from an EMBL/GenBank/DDBJ whole genome shotgun (WGS) entry which is preliminary data.</text>
</comment>
<protein>
    <submittedName>
        <fullName evidence="1">Uncharacterized protein</fullName>
    </submittedName>
</protein>
<reference evidence="1" key="1">
    <citation type="journal article" date="2014" name="Front. Microbiol.">
        <title>High frequency of phylogenetically diverse reductive dehalogenase-homologous genes in deep subseafloor sedimentary metagenomes.</title>
        <authorList>
            <person name="Kawai M."/>
            <person name="Futagami T."/>
            <person name="Toyoda A."/>
            <person name="Takaki Y."/>
            <person name="Nishi S."/>
            <person name="Hori S."/>
            <person name="Arai W."/>
            <person name="Tsubouchi T."/>
            <person name="Morono Y."/>
            <person name="Uchiyama I."/>
            <person name="Ito T."/>
            <person name="Fujiyama A."/>
            <person name="Inagaki F."/>
            <person name="Takami H."/>
        </authorList>
    </citation>
    <scope>NUCLEOTIDE SEQUENCE</scope>
    <source>
        <strain evidence="1">Expedition CK06-06</strain>
    </source>
</reference>